<name>D1Z129_METPS</name>
<organism evidence="2 3">
    <name type="scientific">Methanocella paludicola (strain DSM 17711 / JCM 13418 / NBRC 101707 / SANAE)</name>
    <dbReference type="NCBI Taxonomy" id="304371"/>
    <lineage>
        <taxon>Archaea</taxon>
        <taxon>Methanobacteriati</taxon>
        <taxon>Methanobacteriota</taxon>
        <taxon>Stenosarchaea group</taxon>
        <taxon>Methanomicrobia</taxon>
        <taxon>Methanocellales</taxon>
        <taxon>Methanocellaceae</taxon>
        <taxon>Methanocella</taxon>
    </lineage>
</organism>
<feature type="transmembrane region" description="Helical" evidence="1">
    <location>
        <begin position="85"/>
        <end position="107"/>
    </location>
</feature>
<dbReference type="KEGG" id="mpd:MCP_2329"/>
<feature type="transmembrane region" description="Helical" evidence="1">
    <location>
        <begin position="128"/>
        <end position="154"/>
    </location>
</feature>
<evidence type="ECO:0008006" key="4">
    <source>
        <dbReference type="Google" id="ProtNLM"/>
    </source>
</evidence>
<dbReference type="OrthoDB" id="118042at2157"/>
<reference evidence="2 3" key="1">
    <citation type="journal article" date="2007" name="Appl. Environ. Microbiol.">
        <title>Isolation of key methanogens for global methane emission from rice paddy fields: a novel isolate affiliated with the clone cluster rice cluster I.</title>
        <authorList>
            <person name="Sakai S."/>
            <person name="Imachi H."/>
            <person name="Sekiguchi Y."/>
            <person name="Ohashi A."/>
            <person name="Harada H."/>
            <person name="Kamagata Y."/>
        </authorList>
    </citation>
    <scope>NUCLEOTIDE SEQUENCE [LARGE SCALE GENOMIC DNA]</scope>
    <source>
        <strain evidence="3">DSM 17711 / JCM 13418 / NBRC 101707 / SANAE</strain>
    </source>
</reference>
<dbReference type="EMBL" id="AP011532">
    <property type="protein sequence ID" value="BAI62401.1"/>
    <property type="molecule type" value="Genomic_DNA"/>
</dbReference>
<keyword evidence="1" id="KW-1133">Transmembrane helix</keyword>
<sequence length="289" mass="31672">MDSITHALIIAIPLSLIGRPDLAIYGIMGAVLIDMDVLLGLFPDRDPRLYIYTHGGFTHSFFGAFVVTLLSAAVAYPLSLTFPSIMAPFGLQAIVAIGAGAITHIAADYLAYPGIPLFYPATDKKYTLGILAGPSIYIMAASFAYIAAMAMGLASFMDPLPYVAIFGLVISISAGSKAWAATKVKGRTIATMNPTKWMVIEDMPKAYRFYTYDLFKGASHAESYEKFRGLTPGEAMRFTGTPEVRRLRYNSYIVTVEKNGNVITYRDPVRENGHIWYPPRHKSQSVTAE</sequence>
<reference evidence="2 3" key="2">
    <citation type="journal article" date="2008" name="Int. J. Syst. Evol. Microbiol.">
        <title>Methanocella paludicola gen. nov., sp. nov., a methane-producing archaeon, the first isolate of the lineage 'Rice Cluster I', and proposal of the new archaeal order Methanocellales ord. nov.</title>
        <authorList>
            <person name="Sakai S."/>
            <person name="Imachi H."/>
            <person name="Hanada S."/>
            <person name="Ohashi A."/>
            <person name="Harada H."/>
            <person name="Kamagata Y."/>
        </authorList>
    </citation>
    <scope>NUCLEOTIDE SEQUENCE [LARGE SCALE GENOMIC DNA]</scope>
    <source>
        <strain evidence="3">DSM 17711 / JCM 13418 / NBRC 101707 / SANAE</strain>
    </source>
</reference>
<keyword evidence="1" id="KW-0472">Membrane</keyword>
<feature type="transmembrane region" description="Helical" evidence="1">
    <location>
        <begin position="22"/>
        <end position="42"/>
    </location>
</feature>
<dbReference type="RefSeq" id="WP_012901075.1">
    <property type="nucleotide sequence ID" value="NC_013665.1"/>
</dbReference>
<evidence type="ECO:0000256" key="1">
    <source>
        <dbReference type="SAM" id="Phobius"/>
    </source>
</evidence>
<feature type="transmembrane region" description="Helical" evidence="1">
    <location>
        <begin position="49"/>
        <end position="73"/>
    </location>
</feature>
<dbReference type="Proteomes" id="UP000001882">
    <property type="component" value="Chromosome"/>
</dbReference>
<proteinExistence type="predicted"/>
<dbReference type="InterPro" id="IPR007404">
    <property type="entry name" value="YdjM-like"/>
</dbReference>
<dbReference type="GeneID" id="8682128"/>
<reference evidence="3" key="3">
    <citation type="journal article" date="2011" name="PLoS ONE">
        <title>Genome sequence of a mesophilic hydrogenotrophic methanogen Methanocella paludicola, the first cultivated representative of the order Methanocellales.</title>
        <authorList>
            <person name="Sakai S."/>
            <person name="Takaki Y."/>
            <person name="Shimamura S."/>
            <person name="Sekine M."/>
            <person name="Tajima T."/>
            <person name="Kosugi H."/>
            <person name="Ichikawa N."/>
            <person name="Tasumi E."/>
            <person name="Hiraki A.T."/>
            <person name="Shimizu A."/>
            <person name="Kato Y."/>
            <person name="Nishiko R."/>
            <person name="Mori K."/>
            <person name="Fujita N."/>
            <person name="Imachi H."/>
            <person name="Takai K."/>
        </authorList>
    </citation>
    <scope>NUCLEOTIDE SEQUENCE [LARGE SCALE GENOMIC DNA]</scope>
    <source>
        <strain evidence="3">DSM 17711 / JCM 13418 / NBRC 101707 / SANAE</strain>
    </source>
</reference>
<dbReference type="eggNOG" id="arCOG01744">
    <property type="taxonomic scope" value="Archaea"/>
</dbReference>
<dbReference type="STRING" id="304371.MCP_2329"/>
<evidence type="ECO:0000313" key="3">
    <source>
        <dbReference type="Proteomes" id="UP000001882"/>
    </source>
</evidence>
<evidence type="ECO:0000313" key="2">
    <source>
        <dbReference type="EMBL" id="BAI62401.1"/>
    </source>
</evidence>
<dbReference type="Pfam" id="PF04307">
    <property type="entry name" value="YdjM"/>
    <property type="match status" value="1"/>
</dbReference>
<keyword evidence="1" id="KW-0812">Transmembrane</keyword>
<protein>
    <recommendedName>
        <fullName evidence="4">Metal-dependent hydrolase</fullName>
    </recommendedName>
</protein>
<keyword evidence="3" id="KW-1185">Reference proteome</keyword>
<accession>D1Z129</accession>
<feature type="transmembrane region" description="Helical" evidence="1">
    <location>
        <begin position="160"/>
        <end position="180"/>
    </location>
</feature>
<dbReference type="AlphaFoldDB" id="D1Z129"/>
<gene>
    <name evidence="2" type="ordered locus">MCP_2329</name>
</gene>
<dbReference type="InParanoid" id="D1Z129"/>